<sequence length="373" mass="38586">MSGRGEPPEGSRGGGPDGDDEFQAVFDESFVSAAVLHEPSAQERMRTGKGPRQLRRVFGMPAAAFQIGVLMLSVVLLLAGALYLGARRGGGTAAPRAASGPAVLVRVSLVPAQGLVLVATGPGGDPFAGSAAAAWSDGRAGIVLPQHGDTAHFSAAQVREALEQMRDFVYGTQLDPEVWGGMRPWSAALRLETDQHAQLTASYDHPVDDDVHSATGWATRFDPAQIAVADTKVRVSAAATVAETDDEELIVTVDGVFVYAVKAVGGDTWSRFVVHRAWEFQVDRHGLRTGTMRVRRIVTIAAPQACTADTAAFFRPVTATTAGAAAPGAVQTATEATTAAATATGAGATVEPYDPLVLGTATATTCGVLAVAV</sequence>
<organism evidence="3 4">
    <name type="scientific">Streptodolium elevatio</name>
    <dbReference type="NCBI Taxonomy" id="3157996"/>
    <lineage>
        <taxon>Bacteria</taxon>
        <taxon>Bacillati</taxon>
        <taxon>Actinomycetota</taxon>
        <taxon>Actinomycetes</taxon>
        <taxon>Kitasatosporales</taxon>
        <taxon>Streptomycetaceae</taxon>
        <taxon>Streptodolium</taxon>
    </lineage>
</organism>
<gene>
    <name evidence="3" type="ORF">AB0C36_36765</name>
</gene>
<dbReference type="EMBL" id="JBEZFP010000151">
    <property type="protein sequence ID" value="MEU8139040.1"/>
    <property type="molecule type" value="Genomic_DNA"/>
</dbReference>
<accession>A0ABV3DTI1</accession>
<keyword evidence="4" id="KW-1185">Reference proteome</keyword>
<evidence type="ECO:0000256" key="1">
    <source>
        <dbReference type="SAM" id="MobiDB-lite"/>
    </source>
</evidence>
<keyword evidence="2" id="KW-1133">Transmembrane helix</keyword>
<feature type="compositionally biased region" description="Low complexity" evidence="1">
    <location>
        <begin position="1"/>
        <end position="10"/>
    </location>
</feature>
<reference evidence="3 4" key="1">
    <citation type="submission" date="2024-06" db="EMBL/GenBank/DDBJ databases">
        <title>The Natural Products Discovery Center: Release of the First 8490 Sequenced Strains for Exploring Actinobacteria Biosynthetic Diversity.</title>
        <authorList>
            <person name="Kalkreuter E."/>
            <person name="Kautsar S.A."/>
            <person name="Yang D."/>
            <person name="Bader C.D."/>
            <person name="Teijaro C.N."/>
            <person name="Fluegel L."/>
            <person name="Davis C.M."/>
            <person name="Simpson J.R."/>
            <person name="Lauterbach L."/>
            <person name="Steele A.D."/>
            <person name="Gui C."/>
            <person name="Meng S."/>
            <person name="Li G."/>
            <person name="Viehrig K."/>
            <person name="Ye F."/>
            <person name="Su P."/>
            <person name="Kiefer A.F."/>
            <person name="Nichols A."/>
            <person name="Cepeda A.J."/>
            <person name="Yan W."/>
            <person name="Fan B."/>
            <person name="Jiang Y."/>
            <person name="Adhikari A."/>
            <person name="Zheng C.-J."/>
            <person name="Schuster L."/>
            <person name="Cowan T.M."/>
            <person name="Smanski M.J."/>
            <person name="Chevrette M.G."/>
            <person name="De Carvalho L.P.S."/>
            <person name="Shen B."/>
        </authorList>
    </citation>
    <scope>NUCLEOTIDE SEQUENCE [LARGE SCALE GENOMIC DNA]</scope>
    <source>
        <strain evidence="3 4">NPDC048946</strain>
    </source>
</reference>
<protein>
    <submittedName>
        <fullName evidence="3">Uncharacterized protein</fullName>
    </submittedName>
</protein>
<dbReference type="Proteomes" id="UP001551482">
    <property type="component" value="Unassembled WGS sequence"/>
</dbReference>
<dbReference type="RefSeq" id="WP_358362880.1">
    <property type="nucleotide sequence ID" value="NZ_JBEZFP010000151.1"/>
</dbReference>
<evidence type="ECO:0000256" key="2">
    <source>
        <dbReference type="SAM" id="Phobius"/>
    </source>
</evidence>
<feature type="region of interest" description="Disordered" evidence="1">
    <location>
        <begin position="1"/>
        <end position="21"/>
    </location>
</feature>
<keyword evidence="2" id="KW-0472">Membrane</keyword>
<keyword evidence="2" id="KW-0812">Transmembrane</keyword>
<evidence type="ECO:0000313" key="4">
    <source>
        <dbReference type="Proteomes" id="UP001551482"/>
    </source>
</evidence>
<name>A0ABV3DTI1_9ACTN</name>
<evidence type="ECO:0000313" key="3">
    <source>
        <dbReference type="EMBL" id="MEU8139040.1"/>
    </source>
</evidence>
<feature type="transmembrane region" description="Helical" evidence="2">
    <location>
        <begin position="63"/>
        <end position="86"/>
    </location>
</feature>
<comment type="caution">
    <text evidence="3">The sequence shown here is derived from an EMBL/GenBank/DDBJ whole genome shotgun (WGS) entry which is preliminary data.</text>
</comment>
<proteinExistence type="predicted"/>